<dbReference type="SMART" id="SM00483">
    <property type="entry name" value="POLXc"/>
    <property type="match status" value="1"/>
</dbReference>
<dbReference type="InterPro" id="IPR043519">
    <property type="entry name" value="NT_sf"/>
</dbReference>
<dbReference type="Proteomes" id="UP000265000">
    <property type="component" value="Unplaced"/>
</dbReference>
<feature type="region of interest" description="Disordered" evidence="11">
    <location>
        <begin position="407"/>
        <end position="428"/>
    </location>
</feature>
<dbReference type="PIRSF" id="PIRSF000817">
    <property type="entry name" value="DNA_NT"/>
    <property type="match status" value="1"/>
</dbReference>
<feature type="binding site" evidence="10">
    <location>
        <position position="331"/>
    </location>
    <ligand>
        <name>Mg(2+)</name>
        <dbReference type="ChEBI" id="CHEBI:18420"/>
    </ligand>
</feature>
<dbReference type="InterPro" id="IPR019843">
    <property type="entry name" value="DNA_pol-X_BS"/>
</dbReference>
<dbReference type="EC" id="2.7.7.7" evidence="9"/>
<dbReference type="PANTHER" id="PTHR11276:SF24">
    <property type="entry name" value="DNA-DIRECTED DNA_RNA POLYMERASE MU"/>
    <property type="match status" value="1"/>
</dbReference>
<dbReference type="CDD" id="cd00141">
    <property type="entry name" value="NT_POLXc"/>
    <property type="match status" value="1"/>
</dbReference>
<keyword evidence="15" id="KW-1185">Reference proteome</keyword>
<keyword evidence="5 9" id="KW-0548">Nucleotidyltransferase</keyword>
<dbReference type="InterPro" id="IPR027249">
    <property type="entry name" value="DNA/RNApol_mu"/>
</dbReference>
<protein>
    <recommendedName>
        <fullName evidence="9">DNA-directed DNA/RNA polymerase mu</fullName>
        <ecNumber evidence="9">2.7.7.7</ecNumber>
    </recommendedName>
</protein>
<comment type="catalytic activity">
    <reaction evidence="9">
        <text>DNA(n) + a 2'-deoxyribonucleoside 5'-triphosphate = DNA(n+1) + diphosphate</text>
        <dbReference type="Rhea" id="RHEA:22508"/>
        <dbReference type="Rhea" id="RHEA-COMP:17339"/>
        <dbReference type="Rhea" id="RHEA-COMP:17340"/>
        <dbReference type="ChEBI" id="CHEBI:33019"/>
        <dbReference type="ChEBI" id="CHEBI:61560"/>
        <dbReference type="ChEBI" id="CHEBI:173112"/>
        <dbReference type="EC" id="2.7.7.7"/>
    </reaction>
</comment>
<evidence type="ECO:0000313" key="15">
    <source>
        <dbReference type="Proteomes" id="UP000265000"/>
    </source>
</evidence>
<sequence length="620" mass="69282">MVPLKRRKVALSGTQGAGTHSSGVTEPAKFPQVVLFLLERKMGASRRAFLSQLGRRKGFQVQETFSENVTHVVCEKNSGEEVRTWLESQGGGQAKLHLLDVSWYTESMRDGYPVEIQDRHKLQEPVVSDSEVIPFSVPGYACQRRTTLENHNSVLTDALSLLAENAELSDEDGRGVAFRRAAAVLKALPSAVTHVSQLTGLPCLGEHSLRVIKDILKNGTSSEVESTKASERFKALKVLTGIFGVGAKTADRWIREGIHNLQQLRSSGQTLNRAQQAGLEHYADIRQPVSTAEAEAIRGLVERAVASVLPGAQIVLTGGFRRGKLTGHDVDFLITHPEEGREVGLMPKLVSWLDSRGLLLYQKTSRNSYLESQDGPGRPPSNIDRFERCLSIFKLSTPEAAKTDLQDAAENGVQSEEDGESQSGELGQHLQRKAASERRWRAVRVDLVVSPVSQFAFALLGWTGSKLFERELRRWAGHERGMSLSSHALYDNKQVKRCTECRLTRLDKLAYLTTITFLKANLNLIIFFFYVFYFDLRKQIINSSVDVSLFTGKIYKSLFRGGDICSSWSGVHSSVREKRLKTPCRRGEDLAPKAAGWKQSQTWICFFFLFLFVQKVNHFI</sequence>
<dbReference type="GO" id="GO:0006303">
    <property type="term" value="P:double-strand break repair via nonhomologous end joining"/>
    <property type="evidence" value="ECO:0007669"/>
    <property type="project" value="TreeGrafter"/>
</dbReference>
<dbReference type="InterPro" id="IPR036420">
    <property type="entry name" value="BRCT_dom_sf"/>
</dbReference>
<dbReference type="Pfam" id="PF14792">
    <property type="entry name" value="DNA_pol_B_palm"/>
    <property type="match status" value="1"/>
</dbReference>
<dbReference type="AlphaFoldDB" id="A0A3Q2QJS0"/>
<keyword evidence="8 9" id="KW-0539">Nucleus</keyword>
<comment type="function">
    <text evidence="9">Gap-filling polymerase involved in repair of DNA double-strand breaks by non-homologous end joining (NHEJ).</text>
</comment>
<keyword evidence="12" id="KW-0812">Transmembrane</keyword>
<keyword evidence="12" id="KW-1133">Transmembrane helix</keyword>
<dbReference type="InterPro" id="IPR010996">
    <property type="entry name" value="HHH_MUS81"/>
</dbReference>
<keyword evidence="4 9" id="KW-0808">Transferase</keyword>
<evidence type="ECO:0000256" key="7">
    <source>
        <dbReference type="ARBA" id="ARBA00022842"/>
    </source>
</evidence>
<dbReference type="FunFam" id="1.10.150.110:FF:000003">
    <property type="entry name" value="DNA polymerase mu"/>
    <property type="match status" value="1"/>
</dbReference>
<dbReference type="InterPro" id="IPR002054">
    <property type="entry name" value="DNA-dir_DNA_pol_X"/>
</dbReference>
<evidence type="ECO:0000256" key="5">
    <source>
        <dbReference type="ARBA" id="ARBA00022695"/>
    </source>
</evidence>
<evidence type="ECO:0000256" key="10">
    <source>
        <dbReference type="PIRSR" id="PIRSR000817-1"/>
    </source>
</evidence>
<feature type="transmembrane region" description="Helical" evidence="12">
    <location>
        <begin position="509"/>
        <end position="533"/>
    </location>
</feature>
<dbReference type="STRING" id="8078.ENSFHEP00000027269"/>
<dbReference type="Ensembl" id="ENSFHET00000000570.1">
    <property type="protein sequence ID" value="ENSFHEP00000027269.1"/>
    <property type="gene ID" value="ENSFHEG00000010610.1"/>
</dbReference>
<dbReference type="GO" id="GO:0003677">
    <property type="term" value="F:DNA binding"/>
    <property type="evidence" value="ECO:0007669"/>
    <property type="project" value="UniProtKB-UniRule"/>
</dbReference>
<organism evidence="14 15">
    <name type="scientific">Fundulus heteroclitus</name>
    <name type="common">Killifish</name>
    <name type="synonym">Mummichog</name>
    <dbReference type="NCBI Taxonomy" id="8078"/>
    <lineage>
        <taxon>Eukaryota</taxon>
        <taxon>Metazoa</taxon>
        <taxon>Chordata</taxon>
        <taxon>Craniata</taxon>
        <taxon>Vertebrata</taxon>
        <taxon>Euteleostomi</taxon>
        <taxon>Actinopterygii</taxon>
        <taxon>Neopterygii</taxon>
        <taxon>Teleostei</taxon>
        <taxon>Neoteleostei</taxon>
        <taxon>Acanthomorphata</taxon>
        <taxon>Ovalentaria</taxon>
        <taxon>Atherinomorphae</taxon>
        <taxon>Cyprinodontiformes</taxon>
        <taxon>Fundulidae</taxon>
        <taxon>Fundulus</taxon>
    </lineage>
</organism>
<dbReference type="InterPro" id="IPR037160">
    <property type="entry name" value="DNA_Pol_thumb_sf"/>
</dbReference>
<evidence type="ECO:0000256" key="11">
    <source>
        <dbReference type="SAM" id="MobiDB-lite"/>
    </source>
</evidence>
<evidence type="ECO:0000259" key="13">
    <source>
        <dbReference type="PROSITE" id="PS50172"/>
    </source>
</evidence>
<dbReference type="PANTHER" id="PTHR11276">
    <property type="entry name" value="DNA POLYMERASE TYPE-X FAMILY MEMBER"/>
    <property type="match status" value="1"/>
</dbReference>
<evidence type="ECO:0000256" key="1">
    <source>
        <dbReference type="ARBA" id="ARBA00001946"/>
    </source>
</evidence>
<feature type="binding site" evidence="10">
    <location>
        <position position="446"/>
    </location>
    <ligand>
        <name>Mg(2+)</name>
        <dbReference type="ChEBI" id="CHEBI:18420"/>
    </ligand>
</feature>
<dbReference type="InterPro" id="IPR001726">
    <property type="entry name" value="TdT/Mu"/>
</dbReference>
<dbReference type="PROSITE" id="PS00522">
    <property type="entry name" value="DNA_POLYMERASE_X"/>
    <property type="match status" value="1"/>
</dbReference>
<proteinExistence type="inferred from homology"/>
<dbReference type="PRINTS" id="PR00869">
    <property type="entry name" value="DNAPOLX"/>
</dbReference>
<accession>A0A3Q2QJS0</accession>
<dbReference type="Gene3D" id="3.30.210.10">
    <property type="entry name" value="DNA polymerase, thumb domain"/>
    <property type="match status" value="1"/>
</dbReference>
<dbReference type="Gene3D" id="1.10.150.20">
    <property type="entry name" value="5' to 3' exonuclease, C-terminal subdomain"/>
    <property type="match status" value="1"/>
</dbReference>
<dbReference type="InterPro" id="IPR018944">
    <property type="entry name" value="DNA_pol_lambd_fingers_domain"/>
</dbReference>
<evidence type="ECO:0000256" key="3">
    <source>
        <dbReference type="ARBA" id="ARBA00008323"/>
    </source>
</evidence>
<evidence type="ECO:0000313" key="14">
    <source>
        <dbReference type="Ensembl" id="ENSFHEP00000027269.1"/>
    </source>
</evidence>
<dbReference type="Pfam" id="PF14716">
    <property type="entry name" value="HHH_8"/>
    <property type="match status" value="1"/>
</dbReference>
<keyword evidence="7 9" id="KW-0460">Magnesium</keyword>
<name>A0A3Q2QJS0_FUNHE</name>
<dbReference type="Pfam" id="PF14791">
    <property type="entry name" value="DNA_pol_B_thumb"/>
    <property type="match status" value="1"/>
</dbReference>
<dbReference type="GO" id="GO:0046872">
    <property type="term" value="F:metal ion binding"/>
    <property type="evidence" value="ECO:0007669"/>
    <property type="project" value="UniProtKB-UniRule"/>
</dbReference>
<comment type="cofactor">
    <cofactor evidence="1 9 10">
        <name>Mg(2+)</name>
        <dbReference type="ChEBI" id="CHEBI:18420"/>
    </cofactor>
</comment>
<keyword evidence="6 9" id="KW-0479">Metal-binding</keyword>
<dbReference type="GO" id="GO:0005634">
    <property type="term" value="C:nucleus"/>
    <property type="evidence" value="ECO:0007669"/>
    <property type="project" value="UniProtKB-SubCell"/>
</dbReference>
<evidence type="ECO:0000256" key="9">
    <source>
        <dbReference type="PIRNR" id="PIRNR000817"/>
    </source>
</evidence>
<dbReference type="FunFam" id="1.10.150.20:FF:000010">
    <property type="entry name" value="DNA polymerase lambda"/>
    <property type="match status" value="1"/>
</dbReference>
<evidence type="ECO:0000256" key="12">
    <source>
        <dbReference type="SAM" id="Phobius"/>
    </source>
</evidence>
<dbReference type="Gene3D" id="3.30.460.10">
    <property type="entry name" value="Beta Polymerase, domain 2"/>
    <property type="match status" value="1"/>
</dbReference>
<dbReference type="InterPro" id="IPR027421">
    <property type="entry name" value="DNA_pol_lamdba_lyase_dom_sf"/>
</dbReference>
<dbReference type="Ensembl" id="ENSFHET00000000576.1">
    <property type="protein sequence ID" value="ENSFHEP00000009387.1"/>
    <property type="gene ID" value="ENSFHEG00000010610.1"/>
</dbReference>
<keyword evidence="12" id="KW-0472">Membrane</keyword>
<dbReference type="Gene3D" id="1.10.150.110">
    <property type="entry name" value="DNA polymerase beta, N-terminal domain-like"/>
    <property type="match status" value="1"/>
</dbReference>
<dbReference type="PIRSF" id="PIRSF501176">
    <property type="entry name" value="DNApol_mu"/>
    <property type="match status" value="1"/>
</dbReference>
<reference evidence="14" key="1">
    <citation type="submission" date="2025-05" db="UniProtKB">
        <authorList>
            <consortium name="Ensembl"/>
        </authorList>
    </citation>
    <scope>IDENTIFICATION</scope>
</reference>
<feature type="region of interest" description="Disordered" evidence="11">
    <location>
        <begin position="1"/>
        <end position="24"/>
    </location>
</feature>
<dbReference type="FunFam" id="3.40.50.10190:FF:000035">
    <property type="entry name" value="DNA-directed DNA/RNA polymerase mu"/>
    <property type="match status" value="1"/>
</dbReference>
<feature type="domain" description="BRCT" evidence="13">
    <location>
        <begin position="25"/>
        <end position="121"/>
    </location>
</feature>
<evidence type="ECO:0000256" key="4">
    <source>
        <dbReference type="ARBA" id="ARBA00022679"/>
    </source>
</evidence>
<dbReference type="InterPro" id="IPR001357">
    <property type="entry name" value="BRCT_dom"/>
</dbReference>
<dbReference type="PROSITE" id="PS50172">
    <property type="entry name" value="BRCT"/>
    <property type="match status" value="1"/>
</dbReference>
<comment type="subcellular location">
    <subcellularLocation>
        <location evidence="2 9">Nucleus</location>
    </subcellularLocation>
</comment>
<evidence type="ECO:0000256" key="2">
    <source>
        <dbReference type="ARBA" id="ARBA00004123"/>
    </source>
</evidence>
<feature type="binding site" evidence="10">
    <location>
        <position position="329"/>
    </location>
    <ligand>
        <name>Mg(2+)</name>
        <dbReference type="ChEBI" id="CHEBI:18420"/>
    </ligand>
</feature>
<dbReference type="PRINTS" id="PR00871">
    <property type="entry name" value="DNAPOLXTDT"/>
</dbReference>
<dbReference type="SUPFAM" id="SSF81585">
    <property type="entry name" value="PsbU/PolX domain-like"/>
    <property type="match status" value="1"/>
</dbReference>
<comment type="similarity">
    <text evidence="3 9">Belongs to the DNA polymerase type-X family.</text>
</comment>
<dbReference type="SUPFAM" id="SSF47802">
    <property type="entry name" value="DNA polymerase beta, N-terminal domain-like"/>
    <property type="match status" value="1"/>
</dbReference>
<dbReference type="InterPro" id="IPR029398">
    <property type="entry name" value="PolB_thumb"/>
</dbReference>
<dbReference type="InterPro" id="IPR022312">
    <property type="entry name" value="DNA_pol_X"/>
</dbReference>
<dbReference type="GeneTree" id="ENSGT00940000158490"/>
<evidence type="ECO:0000256" key="8">
    <source>
        <dbReference type="ARBA" id="ARBA00023242"/>
    </source>
</evidence>
<dbReference type="Gene3D" id="3.40.50.10190">
    <property type="entry name" value="BRCT domain"/>
    <property type="match status" value="1"/>
</dbReference>
<evidence type="ECO:0000256" key="6">
    <source>
        <dbReference type="ARBA" id="ARBA00022723"/>
    </source>
</evidence>
<dbReference type="Pfam" id="PF10391">
    <property type="entry name" value="DNA_pol_lambd_f"/>
    <property type="match status" value="1"/>
</dbReference>
<feature type="compositionally biased region" description="Polar residues" evidence="11">
    <location>
        <begin position="12"/>
        <end position="24"/>
    </location>
</feature>
<dbReference type="GO" id="GO:0003887">
    <property type="term" value="F:DNA-directed DNA polymerase activity"/>
    <property type="evidence" value="ECO:0007669"/>
    <property type="project" value="UniProtKB-UniRule"/>
</dbReference>
<dbReference type="SUPFAM" id="SSF81301">
    <property type="entry name" value="Nucleotidyltransferase"/>
    <property type="match status" value="1"/>
</dbReference>
<dbReference type="InterPro" id="IPR028207">
    <property type="entry name" value="DNA_pol_B_palm_palm"/>
</dbReference>
<dbReference type="SUPFAM" id="SSF52113">
    <property type="entry name" value="BRCT domain"/>
    <property type="match status" value="1"/>
</dbReference>